<name>A0A8H7ZZA7_9FUNG</name>
<proteinExistence type="predicted"/>
<feature type="region of interest" description="Disordered" evidence="1">
    <location>
        <begin position="50"/>
        <end position="75"/>
    </location>
</feature>
<dbReference type="EMBL" id="JAEFCI010002632">
    <property type="protein sequence ID" value="KAG5462100.1"/>
    <property type="molecule type" value="Genomic_DNA"/>
</dbReference>
<reference evidence="2 3" key="1">
    <citation type="journal article" name="Sci. Rep.">
        <title>Genome-scale phylogenetic analyses confirm Olpidium as the closest living zoosporic fungus to the non-flagellated, terrestrial fungi.</title>
        <authorList>
            <person name="Chang Y."/>
            <person name="Rochon D."/>
            <person name="Sekimoto S."/>
            <person name="Wang Y."/>
            <person name="Chovatia M."/>
            <person name="Sandor L."/>
            <person name="Salamov A."/>
            <person name="Grigoriev I.V."/>
            <person name="Stajich J.E."/>
            <person name="Spatafora J.W."/>
        </authorList>
    </citation>
    <scope>NUCLEOTIDE SEQUENCE [LARGE SCALE GENOMIC DNA]</scope>
    <source>
        <strain evidence="2">S191</strain>
    </source>
</reference>
<evidence type="ECO:0000313" key="2">
    <source>
        <dbReference type="EMBL" id="KAG5462100.1"/>
    </source>
</evidence>
<gene>
    <name evidence="2" type="ORF">BJ554DRAFT_5604</name>
</gene>
<keyword evidence="3" id="KW-1185">Reference proteome</keyword>
<accession>A0A8H7ZZA7</accession>
<dbReference type="AlphaFoldDB" id="A0A8H7ZZA7"/>
<evidence type="ECO:0000313" key="3">
    <source>
        <dbReference type="Proteomes" id="UP000673691"/>
    </source>
</evidence>
<comment type="caution">
    <text evidence="2">The sequence shown here is derived from an EMBL/GenBank/DDBJ whole genome shotgun (WGS) entry which is preliminary data.</text>
</comment>
<organism evidence="2 3">
    <name type="scientific">Olpidium bornovanus</name>
    <dbReference type="NCBI Taxonomy" id="278681"/>
    <lineage>
        <taxon>Eukaryota</taxon>
        <taxon>Fungi</taxon>
        <taxon>Fungi incertae sedis</taxon>
        <taxon>Olpidiomycota</taxon>
        <taxon>Olpidiomycotina</taxon>
        <taxon>Olpidiomycetes</taxon>
        <taxon>Olpidiales</taxon>
        <taxon>Olpidiaceae</taxon>
        <taxon>Olpidium</taxon>
    </lineage>
</organism>
<protein>
    <submittedName>
        <fullName evidence="2">Uncharacterized protein</fullName>
    </submittedName>
</protein>
<sequence length="116" mass="12313">MINPTSAGLGATAGAVPIRFPPPAPLPPCFCFPTARSKWEPPVGAAHRLPYHPSHVDHHNLHPSSASKERARAIQRRQRRHCLLTGYRAQSGGDGAMKSVLTDAGAWSGVNCTAAS</sequence>
<evidence type="ECO:0000256" key="1">
    <source>
        <dbReference type="SAM" id="MobiDB-lite"/>
    </source>
</evidence>
<dbReference type="Proteomes" id="UP000673691">
    <property type="component" value="Unassembled WGS sequence"/>
</dbReference>